<dbReference type="GO" id="GO:0003677">
    <property type="term" value="F:DNA binding"/>
    <property type="evidence" value="ECO:0007669"/>
    <property type="project" value="UniProtKB-KW"/>
</dbReference>
<dbReference type="PANTHER" id="PTHR33221">
    <property type="entry name" value="WINGED HELIX-TURN-HELIX TRANSCRIPTIONAL REGULATOR, RRF2 FAMILY"/>
    <property type="match status" value="1"/>
</dbReference>
<comment type="caution">
    <text evidence="3">The sequence shown here is derived from an EMBL/GenBank/DDBJ whole genome shotgun (WGS) entry which is preliminary data.</text>
</comment>
<evidence type="ECO:0000256" key="2">
    <source>
        <dbReference type="ARBA" id="ARBA00034078"/>
    </source>
</evidence>
<gene>
    <name evidence="3" type="ORF">HGA13_04270</name>
</gene>
<protein>
    <submittedName>
        <fullName evidence="3">Rrf2 family transcriptional regulator</fullName>
    </submittedName>
</protein>
<dbReference type="GO" id="GO:0003700">
    <property type="term" value="F:DNA-binding transcription factor activity"/>
    <property type="evidence" value="ECO:0007669"/>
    <property type="project" value="TreeGrafter"/>
</dbReference>
<sequence length="147" mass="16141">MQLSRFSDLGLRVMMRLAVSGAAAERVTVKLVARQVNASEHYIAKAVTKLAELGLVDSHRGRTGGIFLTERGRTATVGRIVRGLEGQGEVVECTGATPCPLASACRLRHMLADAQESFYRNLDQYTLGDLIDSRTVQLLHMPDFPER</sequence>
<dbReference type="InterPro" id="IPR030489">
    <property type="entry name" value="TR_Rrf2-type_CS"/>
</dbReference>
<dbReference type="InterPro" id="IPR036390">
    <property type="entry name" value="WH_DNA-bd_sf"/>
</dbReference>
<evidence type="ECO:0000313" key="4">
    <source>
        <dbReference type="Proteomes" id="UP000565715"/>
    </source>
</evidence>
<dbReference type="InterPro" id="IPR036388">
    <property type="entry name" value="WH-like_DNA-bd_sf"/>
</dbReference>
<dbReference type="PROSITE" id="PS01332">
    <property type="entry name" value="HTH_RRF2_1"/>
    <property type="match status" value="1"/>
</dbReference>
<dbReference type="SUPFAM" id="SSF46785">
    <property type="entry name" value="Winged helix' DNA-binding domain"/>
    <property type="match status" value="1"/>
</dbReference>
<comment type="cofactor">
    <cofactor evidence="2">
        <name>[2Fe-2S] cluster</name>
        <dbReference type="ChEBI" id="CHEBI:190135"/>
    </cofactor>
</comment>
<keyword evidence="4" id="KW-1185">Reference proteome</keyword>
<name>A0A846X8I6_9NOCA</name>
<dbReference type="EMBL" id="JAAXOO010000001">
    <property type="protein sequence ID" value="NKY32288.1"/>
    <property type="molecule type" value="Genomic_DNA"/>
</dbReference>
<dbReference type="PROSITE" id="PS51197">
    <property type="entry name" value="HTH_RRF2_2"/>
    <property type="match status" value="1"/>
</dbReference>
<dbReference type="AlphaFoldDB" id="A0A846X8I6"/>
<evidence type="ECO:0000313" key="3">
    <source>
        <dbReference type="EMBL" id="NKY32288.1"/>
    </source>
</evidence>
<dbReference type="NCBIfam" id="TIGR00738">
    <property type="entry name" value="rrf2_super"/>
    <property type="match status" value="1"/>
</dbReference>
<dbReference type="RefSeq" id="WP_068036403.1">
    <property type="nucleotide sequence ID" value="NZ_JAAXOO010000001.1"/>
</dbReference>
<dbReference type="Pfam" id="PF02082">
    <property type="entry name" value="Rrf2"/>
    <property type="match status" value="1"/>
</dbReference>
<evidence type="ECO:0000256" key="1">
    <source>
        <dbReference type="ARBA" id="ARBA00023125"/>
    </source>
</evidence>
<reference evidence="3 4" key="1">
    <citation type="submission" date="2020-04" db="EMBL/GenBank/DDBJ databases">
        <title>MicrobeNet Type strains.</title>
        <authorList>
            <person name="Nicholson A.C."/>
        </authorList>
    </citation>
    <scope>NUCLEOTIDE SEQUENCE [LARGE SCALE GENOMIC DNA]</scope>
    <source>
        <strain evidence="3 4">DSM 45078</strain>
    </source>
</reference>
<keyword evidence="1" id="KW-0238">DNA-binding</keyword>
<dbReference type="GO" id="GO:0005829">
    <property type="term" value="C:cytosol"/>
    <property type="evidence" value="ECO:0007669"/>
    <property type="project" value="TreeGrafter"/>
</dbReference>
<proteinExistence type="predicted"/>
<accession>A0A846X8I6</accession>
<organism evidence="3 4">
    <name type="scientific">Nocardia speluncae</name>
    <dbReference type="NCBI Taxonomy" id="419477"/>
    <lineage>
        <taxon>Bacteria</taxon>
        <taxon>Bacillati</taxon>
        <taxon>Actinomycetota</taxon>
        <taxon>Actinomycetes</taxon>
        <taxon>Mycobacteriales</taxon>
        <taxon>Nocardiaceae</taxon>
        <taxon>Nocardia</taxon>
    </lineage>
</organism>
<dbReference type="PANTHER" id="PTHR33221:SF4">
    <property type="entry name" value="HTH-TYPE TRANSCRIPTIONAL REPRESSOR NSRR"/>
    <property type="match status" value="1"/>
</dbReference>
<dbReference type="Gene3D" id="1.10.10.10">
    <property type="entry name" value="Winged helix-like DNA-binding domain superfamily/Winged helix DNA-binding domain"/>
    <property type="match status" value="1"/>
</dbReference>
<dbReference type="Proteomes" id="UP000565715">
    <property type="component" value="Unassembled WGS sequence"/>
</dbReference>
<dbReference type="InterPro" id="IPR000944">
    <property type="entry name" value="Tscrpt_reg_Rrf2"/>
</dbReference>